<dbReference type="GeneID" id="98139830"/>
<feature type="region of interest" description="Disordered" evidence="1">
    <location>
        <begin position="1"/>
        <end position="47"/>
    </location>
</feature>
<accession>A0ABR4LNR1</accession>
<gene>
    <name evidence="2" type="ORF">BJX67DRAFT_148829</name>
</gene>
<feature type="compositionally biased region" description="Basic residues" evidence="1">
    <location>
        <begin position="1"/>
        <end position="10"/>
    </location>
</feature>
<sequence>MPREKKKKKKNIEIERKREREKREREKREREKREREKREREERQRQEEIQREIKKIQGRLARVEEDLKILGNEQDYCRHMLRHYQSLVPKTAISWVLNT</sequence>
<evidence type="ECO:0000256" key="1">
    <source>
        <dbReference type="SAM" id="MobiDB-lite"/>
    </source>
</evidence>
<dbReference type="RefSeq" id="XP_070885162.1">
    <property type="nucleotide sequence ID" value="XM_071024758.1"/>
</dbReference>
<reference evidence="2 3" key="1">
    <citation type="submission" date="2024-07" db="EMBL/GenBank/DDBJ databases">
        <title>Section-level genome sequencing and comparative genomics of Aspergillus sections Usti and Cavernicolus.</title>
        <authorList>
            <consortium name="Lawrence Berkeley National Laboratory"/>
            <person name="Nybo J.L."/>
            <person name="Vesth T.C."/>
            <person name="Theobald S."/>
            <person name="Frisvad J.C."/>
            <person name="Larsen T.O."/>
            <person name="Kjaerboelling I."/>
            <person name="Rothschild-Mancinelli K."/>
            <person name="Lyhne E.K."/>
            <person name="Kogle M.E."/>
            <person name="Barry K."/>
            <person name="Clum A."/>
            <person name="Na H."/>
            <person name="Ledsgaard L."/>
            <person name="Lin J."/>
            <person name="Lipzen A."/>
            <person name="Kuo A."/>
            <person name="Riley R."/>
            <person name="Mondo S."/>
            <person name="Labutti K."/>
            <person name="Haridas S."/>
            <person name="Pangalinan J."/>
            <person name="Salamov A.A."/>
            <person name="Simmons B.A."/>
            <person name="Magnuson J.K."/>
            <person name="Chen J."/>
            <person name="Drula E."/>
            <person name="Henrissat B."/>
            <person name="Wiebenga A."/>
            <person name="Lubbers R.J."/>
            <person name="Gomes A.C."/>
            <person name="Macurrencykelacurrency M.R."/>
            <person name="Stajich J."/>
            <person name="Grigoriev I.V."/>
            <person name="Mortensen U.H."/>
            <person name="De Vries R.P."/>
            <person name="Baker S.E."/>
            <person name="Andersen M.R."/>
        </authorList>
    </citation>
    <scope>NUCLEOTIDE SEQUENCE [LARGE SCALE GENOMIC DNA]</scope>
    <source>
        <strain evidence="2 3">CBS 449.75</strain>
    </source>
</reference>
<protein>
    <recommendedName>
        <fullName evidence="4">BZIP domain-containing protein</fullName>
    </recommendedName>
</protein>
<name>A0ABR4LNR1_9EURO</name>
<dbReference type="EMBL" id="JBFXLQ010000027">
    <property type="protein sequence ID" value="KAL2866183.1"/>
    <property type="molecule type" value="Genomic_DNA"/>
</dbReference>
<organism evidence="2 3">
    <name type="scientific">Aspergillus lucknowensis</name>
    <dbReference type="NCBI Taxonomy" id="176173"/>
    <lineage>
        <taxon>Eukaryota</taxon>
        <taxon>Fungi</taxon>
        <taxon>Dikarya</taxon>
        <taxon>Ascomycota</taxon>
        <taxon>Pezizomycotina</taxon>
        <taxon>Eurotiomycetes</taxon>
        <taxon>Eurotiomycetidae</taxon>
        <taxon>Eurotiales</taxon>
        <taxon>Aspergillaceae</taxon>
        <taxon>Aspergillus</taxon>
        <taxon>Aspergillus subgen. Nidulantes</taxon>
    </lineage>
</organism>
<proteinExistence type="predicted"/>
<dbReference type="Proteomes" id="UP001610432">
    <property type="component" value="Unassembled WGS sequence"/>
</dbReference>
<comment type="caution">
    <text evidence="2">The sequence shown here is derived from an EMBL/GenBank/DDBJ whole genome shotgun (WGS) entry which is preliminary data.</text>
</comment>
<evidence type="ECO:0008006" key="4">
    <source>
        <dbReference type="Google" id="ProtNLM"/>
    </source>
</evidence>
<keyword evidence="3" id="KW-1185">Reference proteome</keyword>
<feature type="compositionally biased region" description="Basic and acidic residues" evidence="1">
    <location>
        <begin position="11"/>
        <end position="47"/>
    </location>
</feature>
<evidence type="ECO:0000313" key="2">
    <source>
        <dbReference type="EMBL" id="KAL2866183.1"/>
    </source>
</evidence>
<evidence type="ECO:0000313" key="3">
    <source>
        <dbReference type="Proteomes" id="UP001610432"/>
    </source>
</evidence>